<keyword evidence="1 4" id="KW-0808">Transferase</keyword>
<accession>A0ABT9VV38</accession>
<dbReference type="PANTHER" id="PTHR42681:SF1">
    <property type="entry name" value="MALONYL-COA-ACYL CARRIER PROTEIN TRANSACYLASE, MITOCHONDRIAL"/>
    <property type="match status" value="1"/>
</dbReference>
<reference evidence="6 7" key="1">
    <citation type="submission" date="2023-07" db="EMBL/GenBank/DDBJ databases">
        <title>Genomic Encyclopedia of Type Strains, Phase IV (KMG-IV): sequencing the most valuable type-strain genomes for metagenomic binning, comparative biology and taxonomic classification.</title>
        <authorList>
            <person name="Goeker M."/>
        </authorList>
    </citation>
    <scope>NUCLEOTIDE SEQUENCE [LARGE SCALE GENOMIC DNA]</scope>
    <source>
        <strain evidence="6 7">DSM 12751</strain>
    </source>
</reference>
<dbReference type="SMART" id="SM00827">
    <property type="entry name" value="PKS_AT"/>
    <property type="match status" value="1"/>
</dbReference>
<gene>
    <name evidence="6" type="ORF">J2S11_000649</name>
</gene>
<dbReference type="Pfam" id="PF00698">
    <property type="entry name" value="Acyl_transf_1"/>
    <property type="match status" value="1"/>
</dbReference>
<organism evidence="6 7">
    <name type="scientific">Caldalkalibacillus horti</name>
    <dbReference type="NCBI Taxonomy" id="77523"/>
    <lineage>
        <taxon>Bacteria</taxon>
        <taxon>Bacillati</taxon>
        <taxon>Bacillota</taxon>
        <taxon>Bacilli</taxon>
        <taxon>Bacillales</taxon>
        <taxon>Bacillaceae</taxon>
        <taxon>Caldalkalibacillus</taxon>
    </lineage>
</organism>
<protein>
    <recommendedName>
        <fullName evidence="4">Malonyl CoA-acyl carrier protein transacylase</fullName>
        <ecNumber evidence="4">2.3.1.39</ecNumber>
    </recommendedName>
</protein>
<dbReference type="InterPro" id="IPR024925">
    <property type="entry name" value="Malonyl_CoA-ACP_transAc"/>
</dbReference>
<comment type="caution">
    <text evidence="6">The sequence shown here is derived from an EMBL/GenBank/DDBJ whole genome shotgun (WGS) entry which is preliminary data.</text>
</comment>
<dbReference type="Gene3D" id="3.30.70.250">
    <property type="entry name" value="Malonyl-CoA ACP transacylase, ACP-binding"/>
    <property type="match status" value="1"/>
</dbReference>
<evidence type="ECO:0000313" key="6">
    <source>
        <dbReference type="EMBL" id="MDQ0164749.1"/>
    </source>
</evidence>
<dbReference type="EC" id="2.3.1.39" evidence="4"/>
<evidence type="ECO:0000259" key="5">
    <source>
        <dbReference type="SMART" id="SM00827"/>
    </source>
</evidence>
<evidence type="ECO:0000256" key="3">
    <source>
        <dbReference type="ARBA" id="ARBA00048462"/>
    </source>
</evidence>
<comment type="catalytic activity">
    <reaction evidence="3 4">
        <text>holo-[ACP] + malonyl-CoA = malonyl-[ACP] + CoA</text>
        <dbReference type="Rhea" id="RHEA:41792"/>
        <dbReference type="Rhea" id="RHEA-COMP:9623"/>
        <dbReference type="Rhea" id="RHEA-COMP:9685"/>
        <dbReference type="ChEBI" id="CHEBI:57287"/>
        <dbReference type="ChEBI" id="CHEBI:57384"/>
        <dbReference type="ChEBI" id="CHEBI:64479"/>
        <dbReference type="ChEBI" id="CHEBI:78449"/>
        <dbReference type="EC" id="2.3.1.39"/>
    </reaction>
</comment>
<dbReference type="SUPFAM" id="SSF52151">
    <property type="entry name" value="FabD/lysophospholipase-like"/>
    <property type="match status" value="1"/>
</dbReference>
<evidence type="ECO:0000256" key="2">
    <source>
        <dbReference type="ARBA" id="ARBA00023315"/>
    </source>
</evidence>
<evidence type="ECO:0000256" key="4">
    <source>
        <dbReference type="PIRNR" id="PIRNR000446"/>
    </source>
</evidence>
<dbReference type="PIRSF" id="PIRSF000446">
    <property type="entry name" value="Mct"/>
    <property type="match status" value="1"/>
</dbReference>
<dbReference type="RefSeq" id="WP_307390818.1">
    <property type="nucleotide sequence ID" value="NZ_BAAADK010000018.1"/>
</dbReference>
<dbReference type="InterPro" id="IPR016036">
    <property type="entry name" value="Malonyl_transacylase_ACP-bd"/>
</dbReference>
<dbReference type="SUPFAM" id="SSF55048">
    <property type="entry name" value="Probable ACP-binding domain of malonyl-CoA ACP transacylase"/>
    <property type="match status" value="1"/>
</dbReference>
<sequence length="317" mass="35241">MKLALAFPGQGSQYIGMCNKLMMDFSVVNQVFEEANQALDSDLRSLIKNGKLEELTLSEHAQPAVVTASYALYRVFEEQTGLTPFCAVGHSLGEISALIAAGAMSFSDGVRFARKRGEIMHRAMQEKKGRAGIVVDLEEAALMSMINTICLDDYVAITGYNSPNQFIVAGHQTALQRLDKEVATEGGELIPFRMMPMKADAPYHSQLMTYLQPDIKQTLQKIDFNHTKFDVWSTVTGRIIEPTDHIADILGDQLVQPVYWNQALSKINAQEVELIIDMGPQQITRNLVRENKTLPTCLAFDDEGDRELIFDHIGKGA</sequence>
<dbReference type="InterPro" id="IPR050858">
    <property type="entry name" value="Mal-CoA-ACP_Trans/PKS_FabD"/>
</dbReference>
<dbReference type="Proteomes" id="UP001235840">
    <property type="component" value="Unassembled WGS sequence"/>
</dbReference>
<proteinExistence type="inferred from homology"/>
<dbReference type="Gene3D" id="3.40.366.10">
    <property type="entry name" value="Malonyl-Coenzyme A Acyl Carrier Protein, domain 2"/>
    <property type="match status" value="1"/>
</dbReference>
<comment type="similarity">
    <text evidence="4">Belongs to the fabD family.</text>
</comment>
<evidence type="ECO:0000256" key="1">
    <source>
        <dbReference type="ARBA" id="ARBA00022679"/>
    </source>
</evidence>
<dbReference type="InterPro" id="IPR016035">
    <property type="entry name" value="Acyl_Trfase/lysoPLipase"/>
</dbReference>
<name>A0ABT9VV38_9BACI</name>
<dbReference type="GO" id="GO:0004314">
    <property type="term" value="F:[acyl-carrier-protein] S-malonyltransferase activity"/>
    <property type="evidence" value="ECO:0007669"/>
    <property type="project" value="UniProtKB-EC"/>
</dbReference>
<feature type="domain" description="Malonyl-CoA:ACP transacylase (MAT)" evidence="5">
    <location>
        <begin position="6"/>
        <end position="300"/>
    </location>
</feature>
<dbReference type="InterPro" id="IPR001227">
    <property type="entry name" value="Ac_transferase_dom_sf"/>
</dbReference>
<keyword evidence="7" id="KW-1185">Reference proteome</keyword>
<evidence type="ECO:0000313" key="7">
    <source>
        <dbReference type="Proteomes" id="UP001235840"/>
    </source>
</evidence>
<dbReference type="InterPro" id="IPR014043">
    <property type="entry name" value="Acyl_transferase_dom"/>
</dbReference>
<keyword evidence="2 4" id="KW-0012">Acyltransferase</keyword>
<dbReference type="EMBL" id="JAUSTY010000002">
    <property type="protein sequence ID" value="MDQ0164749.1"/>
    <property type="molecule type" value="Genomic_DNA"/>
</dbReference>
<dbReference type="PANTHER" id="PTHR42681">
    <property type="entry name" value="MALONYL-COA-ACYL CARRIER PROTEIN TRANSACYLASE, MITOCHONDRIAL"/>
    <property type="match status" value="1"/>
</dbReference>